<name>A0A948T0R9_9FIRM</name>
<feature type="transmembrane region" description="Helical" evidence="1">
    <location>
        <begin position="187"/>
        <end position="207"/>
    </location>
</feature>
<protein>
    <submittedName>
        <fullName evidence="2">Uncharacterized protein</fullName>
    </submittedName>
</protein>
<dbReference type="AlphaFoldDB" id="A0A948T0R9"/>
<feature type="transmembrane region" description="Helical" evidence="1">
    <location>
        <begin position="90"/>
        <end position="111"/>
    </location>
</feature>
<evidence type="ECO:0000313" key="3">
    <source>
        <dbReference type="Proteomes" id="UP000713596"/>
    </source>
</evidence>
<organism evidence="2 3">
    <name type="scientific">Candidatus Allofournierella pullistercoris</name>
    <dbReference type="NCBI Taxonomy" id="2838597"/>
    <lineage>
        <taxon>Bacteria</taxon>
        <taxon>Bacillati</taxon>
        <taxon>Bacillota</taxon>
        <taxon>Clostridia</taxon>
        <taxon>Eubacteriales</taxon>
        <taxon>Oscillospiraceae</taxon>
        <taxon>Allofournierella</taxon>
    </lineage>
</organism>
<keyword evidence="1" id="KW-1133">Transmembrane helix</keyword>
<evidence type="ECO:0000313" key="2">
    <source>
        <dbReference type="EMBL" id="MBU3805383.1"/>
    </source>
</evidence>
<proteinExistence type="predicted"/>
<feature type="transmembrane region" description="Helical" evidence="1">
    <location>
        <begin position="48"/>
        <end position="69"/>
    </location>
</feature>
<dbReference type="EMBL" id="JAHLFP010000004">
    <property type="protein sequence ID" value="MBU3805383.1"/>
    <property type="molecule type" value="Genomic_DNA"/>
</dbReference>
<dbReference type="Proteomes" id="UP000713596">
    <property type="component" value="Unassembled WGS sequence"/>
</dbReference>
<reference evidence="2" key="2">
    <citation type="submission" date="2021-04" db="EMBL/GenBank/DDBJ databases">
        <authorList>
            <person name="Gilroy R."/>
        </authorList>
    </citation>
    <scope>NUCLEOTIDE SEQUENCE</scope>
    <source>
        <strain evidence="2">B5_2728</strain>
    </source>
</reference>
<gene>
    <name evidence="2" type="ORF">H9882_00555</name>
</gene>
<feature type="transmembrane region" description="Helical" evidence="1">
    <location>
        <begin position="162"/>
        <end position="181"/>
    </location>
</feature>
<keyword evidence="1" id="KW-0472">Membrane</keyword>
<reference evidence="2" key="1">
    <citation type="journal article" date="2021" name="PeerJ">
        <title>Extensive microbial diversity within the chicken gut microbiome revealed by metagenomics and culture.</title>
        <authorList>
            <person name="Gilroy R."/>
            <person name="Ravi A."/>
            <person name="Getino M."/>
            <person name="Pursley I."/>
            <person name="Horton D.L."/>
            <person name="Alikhan N.F."/>
            <person name="Baker D."/>
            <person name="Gharbi K."/>
            <person name="Hall N."/>
            <person name="Watson M."/>
            <person name="Adriaenssens E.M."/>
            <person name="Foster-Nyarko E."/>
            <person name="Jarju S."/>
            <person name="Secka A."/>
            <person name="Antonio M."/>
            <person name="Oren A."/>
            <person name="Chaudhuri R.R."/>
            <person name="La Ragione R."/>
            <person name="Hildebrand F."/>
            <person name="Pallen M.J."/>
        </authorList>
    </citation>
    <scope>NUCLEOTIDE SEQUENCE</scope>
    <source>
        <strain evidence="2">B5_2728</strain>
    </source>
</reference>
<accession>A0A948T0R9</accession>
<feature type="transmembrane region" description="Helical" evidence="1">
    <location>
        <begin position="12"/>
        <end position="36"/>
    </location>
</feature>
<comment type="caution">
    <text evidence="2">The sequence shown here is derived from an EMBL/GenBank/DDBJ whole genome shotgun (WGS) entry which is preliminary data.</text>
</comment>
<keyword evidence="1" id="KW-0812">Transmembrane</keyword>
<feature type="transmembrane region" description="Helical" evidence="1">
    <location>
        <begin position="131"/>
        <end position="155"/>
    </location>
</feature>
<sequence length="215" mass="24139">MKWVLAQRDRWLKQAAAVGITFVAVWLFSLVMGLVVMRSEPTGSGDIFILPVALTTIWLQMYGIAMFDWHMKQGVAMSTTRRTQIFRSILWNETMWLFILAVYGVFFLLQLLVTHFVPGLGMENVSPAMGWLLMAGNLVLNPIVDLFSGGFTSLLRRKGLKWMLGIFLVVNVAMTVVLSLVTALGGGLPQILLVSGVLLVVVVVWFISQMRYWQV</sequence>
<evidence type="ECO:0000256" key="1">
    <source>
        <dbReference type="SAM" id="Phobius"/>
    </source>
</evidence>